<evidence type="ECO:0000313" key="3">
    <source>
        <dbReference type="Proteomes" id="UP000660729"/>
    </source>
</evidence>
<sequence>MKSPTKMARKNDSTIPRAGMPPADAASFRRYRSSHERTTAMERCQVWNCTWDEMDKVRDSVRHKLLRPSGQFASEEMVFKDLTVSEGEELMYWMFTSYKNIGQIEWADLVSEVMSEFLEYFAPDPMPMEPEMDNKWFGYQMPEDYDPEPKRIARVPYDIRLKSLRDLFATESQDLKTTPFLRDETTWDHKRHVASLLPGPHPIAPRTPGRGARTKNAAIKKIYRNTRRLIVRNGTTHNPSIGKEEFFTERLTSLLADDSNLKDLSSLELTRVGAEIVAKKWTDPIDEFWICYKRRSDGKELAITDDLELGMSLVDTEEEKGKVWEVEVRSGDVLEEVAGRSWVG</sequence>
<dbReference type="AlphaFoldDB" id="A0A8H6RGU1"/>
<comment type="caution">
    <text evidence="2">The sequence shown here is derived from an EMBL/GenBank/DDBJ whole genome shotgun (WGS) entry which is preliminary data.</text>
</comment>
<keyword evidence="3" id="KW-1185">Reference proteome</keyword>
<dbReference type="EMBL" id="JABCIY010000178">
    <property type="protein sequence ID" value="KAF7189801.1"/>
    <property type="molecule type" value="Genomic_DNA"/>
</dbReference>
<organism evidence="2 3">
    <name type="scientific">Pseudocercospora fuligena</name>
    <dbReference type="NCBI Taxonomy" id="685502"/>
    <lineage>
        <taxon>Eukaryota</taxon>
        <taxon>Fungi</taxon>
        <taxon>Dikarya</taxon>
        <taxon>Ascomycota</taxon>
        <taxon>Pezizomycotina</taxon>
        <taxon>Dothideomycetes</taxon>
        <taxon>Dothideomycetidae</taxon>
        <taxon>Mycosphaerellales</taxon>
        <taxon>Mycosphaerellaceae</taxon>
        <taxon>Pseudocercospora</taxon>
    </lineage>
</organism>
<accession>A0A8H6RGU1</accession>
<dbReference type="OrthoDB" id="10334875at2759"/>
<feature type="region of interest" description="Disordered" evidence="1">
    <location>
        <begin position="1"/>
        <end position="24"/>
    </location>
</feature>
<evidence type="ECO:0000313" key="2">
    <source>
        <dbReference type="EMBL" id="KAF7189801.1"/>
    </source>
</evidence>
<proteinExistence type="predicted"/>
<dbReference type="Proteomes" id="UP000660729">
    <property type="component" value="Unassembled WGS sequence"/>
</dbReference>
<name>A0A8H6RGU1_9PEZI</name>
<gene>
    <name evidence="2" type="ORF">HII31_08908</name>
</gene>
<evidence type="ECO:0000256" key="1">
    <source>
        <dbReference type="SAM" id="MobiDB-lite"/>
    </source>
</evidence>
<reference evidence="2" key="1">
    <citation type="submission" date="2020-04" db="EMBL/GenBank/DDBJ databases">
        <title>Draft genome resource of the tomato pathogen Pseudocercospora fuligena.</title>
        <authorList>
            <person name="Zaccaron A."/>
        </authorList>
    </citation>
    <scope>NUCLEOTIDE SEQUENCE</scope>
    <source>
        <strain evidence="2">PF001</strain>
    </source>
</reference>
<protein>
    <submittedName>
        <fullName evidence="2">Uncharacterized protein</fullName>
    </submittedName>
</protein>